<dbReference type="EMBL" id="SJPK01000012">
    <property type="protein sequence ID" value="TWT56596.1"/>
    <property type="molecule type" value="Genomic_DNA"/>
</dbReference>
<gene>
    <name evidence="1" type="ORF">CA85_41300</name>
</gene>
<dbReference type="PROSITE" id="PS51318">
    <property type="entry name" value="TAT"/>
    <property type="match status" value="1"/>
</dbReference>
<accession>A0A5C5X0X5</accession>
<name>A0A5C5X0X5_9BACT</name>
<dbReference type="RefSeq" id="WP_186775066.1">
    <property type="nucleotide sequence ID" value="NZ_SJPK01000012.1"/>
</dbReference>
<organism evidence="1 2">
    <name type="scientific">Allorhodopirellula solitaria</name>
    <dbReference type="NCBI Taxonomy" id="2527987"/>
    <lineage>
        <taxon>Bacteria</taxon>
        <taxon>Pseudomonadati</taxon>
        <taxon>Planctomycetota</taxon>
        <taxon>Planctomycetia</taxon>
        <taxon>Pirellulales</taxon>
        <taxon>Pirellulaceae</taxon>
        <taxon>Allorhodopirellula</taxon>
    </lineage>
</organism>
<evidence type="ECO:0008006" key="3">
    <source>
        <dbReference type="Google" id="ProtNLM"/>
    </source>
</evidence>
<sequence>MNDFQHCLTRRRFLKAASAIQAGSLIPWTAPTRQALAASPNERRRFALIGVGGNDTRTAPVGQTFADLVALCDVDSSHLAHGNGILFEGELERIFVNRGKLTGKPVEELAGNPVPEDANAASFGDSTGTIDELFDA</sequence>
<dbReference type="InterPro" id="IPR006311">
    <property type="entry name" value="TAT_signal"/>
</dbReference>
<evidence type="ECO:0000313" key="2">
    <source>
        <dbReference type="Proteomes" id="UP000318053"/>
    </source>
</evidence>
<dbReference type="Proteomes" id="UP000318053">
    <property type="component" value="Unassembled WGS sequence"/>
</dbReference>
<comment type="caution">
    <text evidence="1">The sequence shown here is derived from an EMBL/GenBank/DDBJ whole genome shotgun (WGS) entry which is preliminary data.</text>
</comment>
<proteinExistence type="predicted"/>
<protein>
    <recommendedName>
        <fullName evidence="3">Twin-arginine translocation signal domain-containing protein</fullName>
    </recommendedName>
</protein>
<dbReference type="AlphaFoldDB" id="A0A5C5X0X5"/>
<keyword evidence="2" id="KW-1185">Reference proteome</keyword>
<reference evidence="1 2" key="1">
    <citation type="submission" date="2019-02" db="EMBL/GenBank/DDBJ databases">
        <title>Deep-cultivation of Planctomycetes and their phenomic and genomic characterization uncovers novel biology.</title>
        <authorList>
            <person name="Wiegand S."/>
            <person name="Jogler M."/>
            <person name="Boedeker C."/>
            <person name="Pinto D."/>
            <person name="Vollmers J."/>
            <person name="Rivas-Marin E."/>
            <person name="Kohn T."/>
            <person name="Peeters S.H."/>
            <person name="Heuer A."/>
            <person name="Rast P."/>
            <person name="Oberbeckmann S."/>
            <person name="Bunk B."/>
            <person name="Jeske O."/>
            <person name="Meyerdierks A."/>
            <person name="Storesund J.E."/>
            <person name="Kallscheuer N."/>
            <person name="Luecker S."/>
            <person name="Lage O.M."/>
            <person name="Pohl T."/>
            <person name="Merkel B.J."/>
            <person name="Hornburger P."/>
            <person name="Mueller R.-W."/>
            <person name="Bruemmer F."/>
            <person name="Labrenz M."/>
            <person name="Spormann A.M."/>
            <person name="Op Den Camp H."/>
            <person name="Overmann J."/>
            <person name="Amann R."/>
            <person name="Jetten M.S.M."/>
            <person name="Mascher T."/>
            <person name="Medema M.H."/>
            <person name="Devos D.P."/>
            <person name="Kaster A.-K."/>
            <person name="Ovreas L."/>
            <person name="Rohde M."/>
            <person name="Galperin M.Y."/>
            <person name="Jogler C."/>
        </authorList>
    </citation>
    <scope>NUCLEOTIDE SEQUENCE [LARGE SCALE GENOMIC DNA]</scope>
    <source>
        <strain evidence="1 2">CA85</strain>
    </source>
</reference>
<evidence type="ECO:0000313" key="1">
    <source>
        <dbReference type="EMBL" id="TWT56596.1"/>
    </source>
</evidence>